<comment type="caution">
    <text evidence="6">The sequence shown here is derived from an EMBL/GenBank/DDBJ whole genome shotgun (WGS) entry which is preliminary data.</text>
</comment>
<dbReference type="PANTHER" id="PTHR43851">
    <property type="match status" value="1"/>
</dbReference>
<organism evidence="6 7">
    <name type="scientific">Actinoplanes sandaracinus</name>
    <dbReference type="NCBI Taxonomy" id="3045177"/>
    <lineage>
        <taxon>Bacteria</taxon>
        <taxon>Bacillati</taxon>
        <taxon>Actinomycetota</taxon>
        <taxon>Actinomycetes</taxon>
        <taxon>Micromonosporales</taxon>
        <taxon>Micromonosporaceae</taxon>
        <taxon>Actinoplanes</taxon>
    </lineage>
</organism>
<dbReference type="InterPro" id="IPR004147">
    <property type="entry name" value="ABC1_dom"/>
</dbReference>
<keyword evidence="2 6" id="KW-0808">Transferase</keyword>
<dbReference type="InterPro" id="IPR011009">
    <property type="entry name" value="Kinase-like_dom_sf"/>
</dbReference>
<protein>
    <submittedName>
        <fullName evidence="6">AarF/ABC1/UbiB kinase family protein</fullName>
        <ecNumber evidence="6">2.7.-.-</ecNumber>
    </submittedName>
</protein>
<proteinExistence type="inferred from homology"/>
<evidence type="ECO:0000256" key="3">
    <source>
        <dbReference type="ARBA" id="ARBA00022741"/>
    </source>
</evidence>
<gene>
    <name evidence="6" type="ORF">QLQ12_13535</name>
</gene>
<accession>A0ABT6WIQ9</accession>
<sequence>MTDIPRRAASRTAKLAALPLGFAGRAALGLGKRAVGIASDVISADIQQRTAEQLFSVLGQLKGGAMKVGQALSVFEAALPDEMAGPYRQALTKLQEAAPPMPVANVHKALADQLGPDWRDRFAEFDDSPAAAASIGQVHRAVWKLPPARRNGKPKLLPVAVKVQYPGAGEALVSDLKQLSRLAGMFKIIQPGIDVKPLIAELRDRVVEELDYEMEAETQRAFAEAYQDDPEIFVPRVVASAPRILVTEWVEGTPLANVITDGTQEERDEAGRLMAVLHFSAPSRAGLLHADPHPGNFRILPDGRLGVIDFGAVARLPDGHPEPIGRLVRLALAGEAQAVVDGLHEEDFVKSTDDIDAQALLDFLLPMIEPVAVDRFRFSRGWIRGEATRLTNPRGPAFQLSRKLNLPPSYLLIHRVTLGSIGVLCQLEAEASYREILEEWLPGFAPIP</sequence>
<dbReference type="RefSeq" id="WP_282759915.1">
    <property type="nucleotide sequence ID" value="NZ_JASCTH010000008.1"/>
</dbReference>
<dbReference type="Pfam" id="PF03109">
    <property type="entry name" value="ABC1"/>
    <property type="match status" value="1"/>
</dbReference>
<dbReference type="CDD" id="cd13970">
    <property type="entry name" value="ABC1_ADCK3"/>
    <property type="match status" value="1"/>
</dbReference>
<keyword evidence="7" id="KW-1185">Reference proteome</keyword>
<evidence type="ECO:0000256" key="4">
    <source>
        <dbReference type="ARBA" id="ARBA00022840"/>
    </source>
</evidence>
<dbReference type="GO" id="GO:0016301">
    <property type="term" value="F:kinase activity"/>
    <property type="evidence" value="ECO:0007669"/>
    <property type="project" value="UniProtKB-KW"/>
</dbReference>
<keyword evidence="6" id="KW-0418">Kinase</keyword>
<evidence type="ECO:0000313" key="6">
    <source>
        <dbReference type="EMBL" id="MDI6099619.1"/>
    </source>
</evidence>
<evidence type="ECO:0000259" key="5">
    <source>
        <dbReference type="Pfam" id="PF03109"/>
    </source>
</evidence>
<dbReference type="PANTHER" id="PTHR43851:SF3">
    <property type="entry name" value="COENZYME Q8"/>
    <property type="match status" value="1"/>
</dbReference>
<dbReference type="EC" id="2.7.-.-" evidence="6"/>
<reference evidence="6 7" key="1">
    <citation type="submission" date="2023-05" db="EMBL/GenBank/DDBJ databases">
        <title>Actinoplanes sp. NEAU-A12 genome sequencing.</title>
        <authorList>
            <person name="Wang Z.-S."/>
        </authorList>
    </citation>
    <scope>NUCLEOTIDE SEQUENCE [LARGE SCALE GENOMIC DNA]</scope>
    <source>
        <strain evidence="6 7">NEAU-A12</strain>
    </source>
</reference>
<evidence type="ECO:0000256" key="1">
    <source>
        <dbReference type="ARBA" id="ARBA00009670"/>
    </source>
</evidence>
<comment type="similarity">
    <text evidence="1">Belongs to the protein kinase superfamily. ADCK protein kinase family.</text>
</comment>
<keyword evidence="4" id="KW-0067">ATP-binding</keyword>
<name>A0ABT6WIQ9_9ACTN</name>
<dbReference type="EMBL" id="JASCTH010000008">
    <property type="protein sequence ID" value="MDI6099619.1"/>
    <property type="molecule type" value="Genomic_DNA"/>
</dbReference>
<keyword evidence="3" id="KW-0547">Nucleotide-binding</keyword>
<evidence type="ECO:0000256" key="2">
    <source>
        <dbReference type="ARBA" id="ARBA00022679"/>
    </source>
</evidence>
<evidence type="ECO:0000313" key="7">
    <source>
        <dbReference type="Proteomes" id="UP001241758"/>
    </source>
</evidence>
<dbReference type="Proteomes" id="UP001241758">
    <property type="component" value="Unassembled WGS sequence"/>
</dbReference>
<dbReference type="SUPFAM" id="SSF56112">
    <property type="entry name" value="Protein kinase-like (PK-like)"/>
    <property type="match status" value="1"/>
</dbReference>
<dbReference type="InterPro" id="IPR034646">
    <property type="entry name" value="ADCK3_dom"/>
</dbReference>
<dbReference type="InterPro" id="IPR051409">
    <property type="entry name" value="Atypical_kinase_ADCK"/>
</dbReference>
<feature type="domain" description="ABC1 atypical kinase-like" evidence="5">
    <location>
        <begin position="93"/>
        <end position="339"/>
    </location>
</feature>